<feature type="transmembrane region" description="Helical" evidence="3">
    <location>
        <begin position="588"/>
        <end position="609"/>
    </location>
</feature>
<evidence type="ECO:0000313" key="5">
    <source>
        <dbReference type="Proteomes" id="UP000054466"/>
    </source>
</evidence>
<feature type="transmembrane region" description="Helical" evidence="3">
    <location>
        <begin position="553"/>
        <end position="573"/>
    </location>
</feature>
<keyword evidence="3" id="KW-1133">Transmembrane helix</keyword>
<keyword evidence="3" id="KW-0812">Transmembrane</keyword>
<dbReference type="AlphaFoldDB" id="A0A0D2ASE0"/>
<dbReference type="Proteomes" id="UP000054466">
    <property type="component" value="Unassembled WGS sequence"/>
</dbReference>
<dbReference type="HOGENOM" id="CLU_025796_0_0_1"/>
<organism evidence="4 5">
    <name type="scientific">Cladophialophora immunda</name>
    <dbReference type="NCBI Taxonomy" id="569365"/>
    <lineage>
        <taxon>Eukaryota</taxon>
        <taxon>Fungi</taxon>
        <taxon>Dikarya</taxon>
        <taxon>Ascomycota</taxon>
        <taxon>Pezizomycotina</taxon>
        <taxon>Eurotiomycetes</taxon>
        <taxon>Chaetothyriomycetidae</taxon>
        <taxon>Chaetothyriales</taxon>
        <taxon>Herpotrichiellaceae</taxon>
        <taxon>Cladophialophora</taxon>
    </lineage>
</organism>
<protein>
    <submittedName>
        <fullName evidence="4">Uncharacterized protein</fullName>
    </submittedName>
</protein>
<dbReference type="RefSeq" id="XP_016248223.1">
    <property type="nucleotide sequence ID" value="XM_016394804.1"/>
</dbReference>
<keyword evidence="3" id="KW-0472">Membrane</keyword>
<dbReference type="EMBL" id="KN847043">
    <property type="protein sequence ID" value="KIW28007.1"/>
    <property type="molecule type" value="Genomic_DNA"/>
</dbReference>
<sequence>MAKKVGFRRSRKYGKRIVQQGNGSRGSWPPAAFSDDGWADASQKHHDVNLNVENTSFLDALVSAGLSLEEGTEVRVFMCGDNPSPSCREQANRLQEFCDGINLASLEGNGDIGAWLDERRLEGDVIHIRSRGKALTVFDLYLELAKPRFPSALSTACDPADDCKTPEACVSWTGASDCLSSTSLSPATIDADRRLVFIPNLDGSGIYALARTASPHQATALRGAIYRYFNRQAFIQVTPMTTDLANFQLEFHLPYYVWKTSAPRQEDPRHHLDGTPLRQTLDVSFTRWGKSDNAEFLYEAQVSCVVAGLDVKRWTAHCFTDAYFIGDDENIGDDILQDQEDGEINGGACMDPLIGIADADAPIQDPREYYLRVFGARLAQVTGEWKLAVEKMENSVDKHNQRRCYPVSESAFVESSREAKEDFQTLKRSVNDVNRVMHLSAQFANRLNQTLFEVERVLADDAHSRVFSGLPLCWPLFMAMKGELHELQRLQKALEKVEKALKTIAETLNSRLALETTQLGHDSLKLTLETMQIAHENNRLTLRAMQIGHDNKFLSLIMMLYISPFALAANFFSMDGKVMPFLPPNPKSFLGVLLFFAVMGALPLLVTLFSNRVLKWRGRIPSTVPLDGLHLDLGRRRPPTTDEENRPG</sequence>
<gene>
    <name evidence="4" type="ORF">PV07_07699</name>
</gene>
<evidence type="ECO:0000256" key="1">
    <source>
        <dbReference type="SAM" id="Coils"/>
    </source>
</evidence>
<keyword evidence="5" id="KW-1185">Reference proteome</keyword>
<dbReference type="VEuPathDB" id="FungiDB:PV07_07699"/>
<evidence type="ECO:0000256" key="3">
    <source>
        <dbReference type="SAM" id="Phobius"/>
    </source>
</evidence>
<feature type="region of interest" description="Disordered" evidence="2">
    <location>
        <begin position="16"/>
        <end position="39"/>
    </location>
</feature>
<dbReference type="GeneID" id="27346893"/>
<name>A0A0D2ASE0_9EURO</name>
<reference evidence="4 5" key="1">
    <citation type="submission" date="2015-01" db="EMBL/GenBank/DDBJ databases">
        <title>The Genome Sequence of Cladophialophora immunda CBS83496.</title>
        <authorList>
            <consortium name="The Broad Institute Genomics Platform"/>
            <person name="Cuomo C."/>
            <person name="de Hoog S."/>
            <person name="Gorbushina A."/>
            <person name="Stielow B."/>
            <person name="Teixiera M."/>
            <person name="Abouelleil A."/>
            <person name="Chapman S.B."/>
            <person name="Priest M."/>
            <person name="Young S.K."/>
            <person name="Wortman J."/>
            <person name="Nusbaum C."/>
            <person name="Birren B."/>
        </authorList>
    </citation>
    <scope>NUCLEOTIDE SEQUENCE [LARGE SCALE GENOMIC DNA]</scope>
    <source>
        <strain evidence="4 5">CBS 83496</strain>
    </source>
</reference>
<dbReference type="OrthoDB" id="10071171at2759"/>
<evidence type="ECO:0000256" key="2">
    <source>
        <dbReference type="SAM" id="MobiDB-lite"/>
    </source>
</evidence>
<keyword evidence="1" id="KW-0175">Coiled coil</keyword>
<accession>A0A0D2ASE0</accession>
<proteinExistence type="predicted"/>
<evidence type="ECO:0000313" key="4">
    <source>
        <dbReference type="EMBL" id="KIW28007.1"/>
    </source>
</evidence>
<dbReference type="STRING" id="569365.A0A0D2ASE0"/>
<feature type="coiled-coil region" evidence="1">
    <location>
        <begin position="480"/>
        <end position="510"/>
    </location>
</feature>